<dbReference type="Gene3D" id="3.30.450.20">
    <property type="entry name" value="PAS domain"/>
    <property type="match status" value="1"/>
</dbReference>
<dbReference type="PANTHER" id="PTHR43065:SF42">
    <property type="entry name" value="TWO-COMPONENT SENSOR PPRA"/>
    <property type="match status" value="1"/>
</dbReference>
<evidence type="ECO:0000256" key="2">
    <source>
        <dbReference type="ARBA" id="ARBA00012438"/>
    </source>
</evidence>
<dbReference type="EC" id="2.7.13.3" evidence="2"/>
<proteinExistence type="predicted"/>
<dbReference type="InterPro" id="IPR036890">
    <property type="entry name" value="HATPase_C_sf"/>
</dbReference>
<keyword evidence="9" id="KW-0067">ATP-binding</keyword>
<dbReference type="SMART" id="SM00086">
    <property type="entry name" value="PAC"/>
    <property type="match status" value="2"/>
</dbReference>
<dbReference type="Pfam" id="PF00512">
    <property type="entry name" value="HisKA"/>
    <property type="match status" value="1"/>
</dbReference>
<sequence>MTTSPPIARRGSAVALLAVFLLAGILVQPIRAQTQAIPAAPAGFLETGVPPFTVLGREALGLRELPSDLHQMPDGRLLIVTPSQIALGDGARWEVFSRSEQDKGLSPLAGVMVASDGRIYAGMEGGFGEVVFLPDGRWSLQQQAAWPTGLPNRIPVPRRCVDVDGTWFWHSESGYVIRWNPGTAAAVVARASTIEAIFAYDGHYYVSDRVVGHLYRIENDGTVTNVDGRSQITPDDAITCTAPFDDKLLVGTYAKGMFLYDGESLTPFVEHSLLGGRSRVVDLHALPGGHYVAALDGFGLVHFDRNGRVRGVFDRSRDPRIARIRHIVPTPSGTFWALLSQGIAQVTLPSSYTSFESLLPAGATSISLHRLDHKLWLLADGKVLRGDYSPENRLRGFTETAAELGFSFSLTTITGEVVIGTDNGIYALREGTWQLVEASIINFRIVNGPSRNGRWLYTADREIGWIRRMADGSYTFERQAVPDFLSSFDSLVDADGVAWLELGAGQLGRLEALPDGQLNLQRLGAEQGVPDAWAQAYLIDDRVAFNISDRLYRYDEVRQLLVPAEEHRRQLSGMRYVVGRPVRDALGRLWVAGDERIHVFNTTTDPWTEVPVDLPDGLRPYYLTPESDGVMWIHSGIQFLRFDPQLTPPSPSDRSALITRVILPNSDLELYNPADTLGSLPYAENSLTIHFAYPDTRLTPPATFEARLSTQDEWSAFGPGGSATFNRLGEGSYHFEVRARRGDEISAADSLDFRILPPWYRSNLAYLSYGIAALALISLAVWSSTLLERRENQRLERLVKQRTAELKESNEQLEEQVEEIRILSQAINQSPVSVLITQVDGTILFVNPRACELSGLREIDLLGRLASSLRQPFDEDDDTVSAEIEACLAEGRTWTGELTNRHADGRLVHVRSSISPIRTAEDKVRFHLILEEDITAWLVEQERHRRLEDQLFQARKLESIGTLAGGIAHDFNNILTGILGNCEIALLDLPEDSPLAADLRDIRKSGLRARDLVSQILTFSRKADSKLVPTDLVAPVSEALKLVRASTPSFIQIAQSLSPGVVLADATQIHQIVLNLCTNAAHAIDGKSGHISVELKPIDIDDELSVEVPELRPGRYMVLIVADDGAGMDAATLERIFDPFFTTKDQGKGTGLGLSTVQGILASHHGTHRVRSTPGVGTTFELYFPITNASSVKTQRAPAESIAEGHSREVLVVDDEESVVQFVATRLTQFGYAPQVHEDPRAALKAYDEAPDRYAALVTDLTMPHLTGADLVQRLRERGSTIPAIVITGYGRENALEKLHTLSNTYVLGKPFSGEELARLLGRALRGDSTPPV</sequence>
<dbReference type="InterPro" id="IPR001789">
    <property type="entry name" value="Sig_transdc_resp-reg_receiver"/>
</dbReference>
<keyword evidence="9" id="KW-0547">Nucleotide-binding</keyword>
<dbReference type="SMART" id="SM00091">
    <property type="entry name" value="PAS"/>
    <property type="match status" value="1"/>
</dbReference>
<dbReference type="CDD" id="cd00082">
    <property type="entry name" value="HisKA"/>
    <property type="match status" value="1"/>
</dbReference>
<evidence type="ECO:0000256" key="5">
    <source>
        <dbReference type="SAM" id="Coils"/>
    </source>
</evidence>
<accession>A0ABZ1C7X0</accession>
<evidence type="ECO:0000313" key="10">
    <source>
        <dbReference type="Proteomes" id="UP000738431"/>
    </source>
</evidence>
<dbReference type="Pfam" id="PF00072">
    <property type="entry name" value="Response_reg"/>
    <property type="match status" value="1"/>
</dbReference>
<gene>
    <name evidence="9" type="ORF">K1X11_023205</name>
</gene>
<dbReference type="PANTHER" id="PTHR43065">
    <property type="entry name" value="SENSOR HISTIDINE KINASE"/>
    <property type="match status" value="1"/>
</dbReference>
<dbReference type="PROSITE" id="PS50109">
    <property type="entry name" value="HIS_KIN"/>
    <property type="match status" value="1"/>
</dbReference>
<evidence type="ECO:0000259" key="6">
    <source>
        <dbReference type="PROSITE" id="PS50109"/>
    </source>
</evidence>
<feature type="modified residue" description="4-aspartylphosphate" evidence="4">
    <location>
        <position position="1260"/>
    </location>
</feature>
<keyword evidence="3 4" id="KW-0597">Phosphoprotein</keyword>
<dbReference type="CDD" id="cd00130">
    <property type="entry name" value="PAS"/>
    <property type="match status" value="1"/>
</dbReference>
<comment type="catalytic activity">
    <reaction evidence="1">
        <text>ATP + protein L-histidine = ADP + protein N-phospho-L-histidine.</text>
        <dbReference type="EC" id="2.7.13.3"/>
    </reaction>
</comment>
<evidence type="ECO:0000259" key="8">
    <source>
        <dbReference type="PROSITE" id="PS50112"/>
    </source>
</evidence>
<organism evidence="9 10">
    <name type="scientific">Actomonas aquatica</name>
    <dbReference type="NCBI Taxonomy" id="2866162"/>
    <lineage>
        <taxon>Bacteria</taxon>
        <taxon>Pseudomonadati</taxon>
        <taxon>Verrucomicrobiota</taxon>
        <taxon>Opitutia</taxon>
        <taxon>Opitutales</taxon>
        <taxon>Opitutaceae</taxon>
        <taxon>Actomonas</taxon>
    </lineage>
</organism>
<dbReference type="PRINTS" id="PR00344">
    <property type="entry name" value="BCTRLSENSOR"/>
</dbReference>
<dbReference type="SUPFAM" id="SSF63829">
    <property type="entry name" value="Calcium-dependent phosphotriesterase"/>
    <property type="match status" value="1"/>
</dbReference>
<dbReference type="PROSITE" id="PS50110">
    <property type="entry name" value="RESPONSE_REGULATORY"/>
    <property type="match status" value="1"/>
</dbReference>
<dbReference type="InterPro" id="IPR011006">
    <property type="entry name" value="CheY-like_superfamily"/>
</dbReference>
<dbReference type="SMART" id="SM00388">
    <property type="entry name" value="HisKA"/>
    <property type="match status" value="1"/>
</dbReference>
<dbReference type="Pfam" id="PF13426">
    <property type="entry name" value="PAS_9"/>
    <property type="match status" value="1"/>
</dbReference>
<evidence type="ECO:0000256" key="1">
    <source>
        <dbReference type="ARBA" id="ARBA00000085"/>
    </source>
</evidence>
<evidence type="ECO:0000313" key="9">
    <source>
        <dbReference type="EMBL" id="WRQ87730.1"/>
    </source>
</evidence>
<dbReference type="InterPro" id="IPR004358">
    <property type="entry name" value="Sig_transdc_His_kin-like_C"/>
</dbReference>
<name>A0ABZ1C7X0_9BACT</name>
<dbReference type="InterPro" id="IPR003594">
    <property type="entry name" value="HATPase_dom"/>
</dbReference>
<dbReference type="SUPFAM" id="SSF101898">
    <property type="entry name" value="NHL repeat"/>
    <property type="match status" value="1"/>
</dbReference>
<keyword evidence="5" id="KW-0175">Coiled coil</keyword>
<dbReference type="InterPro" id="IPR000014">
    <property type="entry name" value="PAS"/>
</dbReference>
<dbReference type="InterPro" id="IPR015943">
    <property type="entry name" value="WD40/YVTN_repeat-like_dom_sf"/>
</dbReference>
<dbReference type="SMART" id="SM00387">
    <property type="entry name" value="HATPase_c"/>
    <property type="match status" value="1"/>
</dbReference>
<dbReference type="InterPro" id="IPR005467">
    <property type="entry name" value="His_kinase_dom"/>
</dbReference>
<dbReference type="Pfam" id="PF02518">
    <property type="entry name" value="HATPase_c"/>
    <property type="match status" value="1"/>
</dbReference>
<dbReference type="InterPro" id="IPR001610">
    <property type="entry name" value="PAC"/>
</dbReference>
<dbReference type="SUPFAM" id="SSF55874">
    <property type="entry name" value="ATPase domain of HSP90 chaperone/DNA topoisomerase II/histidine kinase"/>
    <property type="match status" value="1"/>
</dbReference>
<reference evidence="9 10" key="2">
    <citation type="submission" date="2023-12" db="EMBL/GenBank/DDBJ databases">
        <title>Description of an unclassified Opitutus bacterium of Verrucomicrobiota.</title>
        <authorList>
            <person name="Zhang D.-F."/>
        </authorList>
    </citation>
    <scope>NUCLEOTIDE SEQUENCE [LARGE SCALE GENOMIC DNA]</scope>
    <source>
        <strain evidence="9 10">WL0086</strain>
    </source>
</reference>
<dbReference type="InterPro" id="IPR036097">
    <property type="entry name" value="HisK_dim/P_sf"/>
</dbReference>
<dbReference type="Gene3D" id="3.40.50.2300">
    <property type="match status" value="1"/>
</dbReference>
<dbReference type="SUPFAM" id="SSF47384">
    <property type="entry name" value="Homodimeric domain of signal transducing histidine kinase"/>
    <property type="match status" value="1"/>
</dbReference>
<dbReference type="RefSeq" id="WP_221030112.1">
    <property type="nucleotide sequence ID" value="NZ_CP139781.1"/>
</dbReference>
<dbReference type="SMART" id="SM00448">
    <property type="entry name" value="REC"/>
    <property type="match status" value="1"/>
</dbReference>
<dbReference type="InterPro" id="IPR013783">
    <property type="entry name" value="Ig-like_fold"/>
</dbReference>
<dbReference type="EMBL" id="CP139781">
    <property type="protein sequence ID" value="WRQ87730.1"/>
    <property type="molecule type" value="Genomic_DNA"/>
</dbReference>
<dbReference type="Gene3D" id="2.130.10.10">
    <property type="entry name" value="YVTN repeat-like/Quinoprotein amine dehydrogenase"/>
    <property type="match status" value="1"/>
</dbReference>
<dbReference type="Gene3D" id="3.30.565.10">
    <property type="entry name" value="Histidine kinase-like ATPase, C-terminal domain"/>
    <property type="match status" value="1"/>
</dbReference>
<keyword evidence="10" id="KW-1185">Reference proteome</keyword>
<reference evidence="9 10" key="1">
    <citation type="submission" date="2021-08" db="EMBL/GenBank/DDBJ databases">
        <authorList>
            <person name="Zhang D."/>
            <person name="Zhang A."/>
            <person name="Wang L."/>
        </authorList>
    </citation>
    <scope>NUCLEOTIDE SEQUENCE [LARGE SCALE GENOMIC DNA]</scope>
    <source>
        <strain evidence="9 10">WL0086</strain>
    </source>
</reference>
<protein>
    <recommendedName>
        <fullName evidence="2">histidine kinase</fullName>
        <ecNumber evidence="2">2.7.13.3</ecNumber>
    </recommendedName>
</protein>
<dbReference type="SUPFAM" id="SSF55785">
    <property type="entry name" value="PYP-like sensor domain (PAS domain)"/>
    <property type="match status" value="1"/>
</dbReference>
<dbReference type="InterPro" id="IPR035965">
    <property type="entry name" value="PAS-like_dom_sf"/>
</dbReference>
<feature type="coiled-coil region" evidence="5">
    <location>
        <begin position="792"/>
        <end position="830"/>
    </location>
</feature>
<dbReference type="Gene3D" id="1.10.287.130">
    <property type="match status" value="1"/>
</dbReference>
<evidence type="ECO:0000256" key="4">
    <source>
        <dbReference type="PROSITE-ProRule" id="PRU00169"/>
    </source>
</evidence>
<dbReference type="InterPro" id="IPR003661">
    <property type="entry name" value="HisK_dim/P_dom"/>
</dbReference>
<dbReference type="NCBIfam" id="TIGR00229">
    <property type="entry name" value="sensory_box"/>
    <property type="match status" value="1"/>
</dbReference>
<feature type="domain" description="Response regulatory" evidence="7">
    <location>
        <begin position="1209"/>
        <end position="1325"/>
    </location>
</feature>
<evidence type="ECO:0000256" key="3">
    <source>
        <dbReference type="ARBA" id="ARBA00022553"/>
    </source>
</evidence>
<evidence type="ECO:0000259" key="7">
    <source>
        <dbReference type="PROSITE" id="PS50110"/>
    </source>
</evidence>
<dbReference type="SUPFAM" id="SSF52172">
    <property type="entry name" value="CheY-like"/>
    <property type="match status" value="1"/>
</dbReference>
<dbReference type="Gene3D" id="2.60.40.10">
    <property type="entry name" value="Immunoglobulins"/>
    <property type="match status" value="1"/>
</dbReference>
<dbReference type="GO" id="GO:0005524">
    <property type="term" value="F:ATP binding"/>
    <property type="evidence" value="ECO:0007669"/>
    <property type="project" value="UniProtKB-KW"/>
</dbReference>
<dbReference type="Proteomes" id="UP000738431">
    <property type="component" value="Chromosome"/>
</dbReference>
<feature type="domain" description="Histidine kinase" evidence="6">
    <location>
        <begin position="966"/>
        <end position="1188"/>
    </location>
</feature>
<dbReference type="PROSITE" id="PS50112">
    <property type="entry name" value="PAS"/>
    <property type="match status" value="1"/>
</dbReference>
<feature type="domain" description="PAS" evidence="8">
    <location>
        <begin position="819"/>
        <end position="891"/>
    </location>
</feature>